<dbReference type="Pfam" id="PF13477">
    <property type="entry name" value="Glyco_trans_4_2"/>
    <property type="match status" value="1"/>
</dbReference>
<dbReference type="AlphaFoldDB" id="A0A3D9L378"/>
<dbReference type="EMBL" id="QREG01000008">
    <property type="protein sequence ID" value="RED99556.1"/>
    <property type="molecule type" value="Genomic_DNA"/>
</dbReference>
<name>A0A3D9L378_MARFU</name>
<dbReference type="Pfam" id="PF00534">
    <property type="entry name" value="Glycos_transf_1"/>
    <property type="match status" value="1"/>
</dbReference>
<dbReference type="GO" id="GO:0009103">
    <property type="term" value="P:lipopolysaccharide biosynthetic process"/>
    <property type="evidence" value="ECO:0007669"/>
    <property type="project" value="TreeGrafter"/>
</dbReference>
<feature type="domain" description="Glycosyltransferase subfamily 4-like N-terminal" evidence="3">
    <location>
        <begin position="3"/>
        <end position="151"/>
    </location>
</feature>
<comment type="caution">
    <text evidence="4">The sequence shown here is derived from an EMBL/GenBank/DDBJ whole genome shotgun (WGS) entry which is preliminary data.</text>
</comment>
<dbReference type="PANTHER" id="PTHR46401">
    <property type="entry name" value="GLYCOSYLTRANSFERASE WBBK-RELATED"/>
    <property type="match status" value="1"/>
</dbReference>
<dbReference type="RefSeq" id="WP_147302912.1">
    <property type="nucleotide sequence ID" value="NZ_QREG01000008.1"/>
</dbReference>
<evidence type="ECO:0000313" key="5">
    <source>
        <dbReference type="Proteomes" id="UP000256779"/>
    </source>
</evidence>
<accession>A0A3D9L378</accession>
<dbReference type="InterPro" id="IPR001296">
    <property type="entry name" value="Glyco_trans_1"/>
</dbReference>
<evidence type="ECO:0000313" key="4">
    <source>
        <dbReference type="EMBL" id="RED99556.1"/>
    </source>
</evidence>
<keyword evidence="5" id="KW-1185">Reference proteome</keyword>
<evidence type="ECO:0000259" key="2">
    <source>
        <dbReference type="Pfam" id="PF00534"/>
    </source>
</evidence>
<evidence type="ECO:0000259" key="3">
    <source>
        <dbReference type="Pfam" id="PF13477"/>
    </source>
</evidence>
<dbReference type="SUPFAM" id="SSF53756">
    <property type="entry name" value="UDP-Glycosyltransferase/glycogen phosphorylase"/>
    <property type="match status" value="1"/>
</dbReference>
<keyword evidence="1 4" id="KW-0808">Transferase</keyword>
<protein>
    <submittedName>
        <fullName evidence="4">Glycosyltransferase involved in cell wall biosynthesis</fullName>
    </submittedName>
</protein>
<dbReference type="OrthoDB" id="9801609at2"/>
<feature type="domain" description="Glycosyl transferase family 1" evidence="2">
    <location>
        <begin position="187"/>
        <end position="300"/>
    </location>
</feature>
<reference evidence="4 5" key="1">
    <citation type="submission" date="2018-07" db="EMBL/GenBank/DDBJ databases">
        <title>Genomic Encyclopedia of Type Strains, Phase IV (KMG-IV): sequencing the most valuable type-strain genomes for metagenomic binning, comparative biology and taxonomic classification.</title>
        <authorList>
            <person name="Goeker M."/>
        </authorList>
    </citation>
    <scope>NUCLEOTIDE SEQUENCE [LARGE SCALE GENOMIC DNA]</scope>
    <source>
        <strain evidence="4 5">DSM 4134</strain>
    </source>
</reference>
<organism evidence="4 5">
    <name type="scientific">Marinoscillum furvescens DSM 4134</name>
    <dbReference type="NCBI Taxonomy" id="1122208"/>
    <lineage>
        <taxon>Bacteria</taxon>
        <taxon>Pseudomonadati</taxon>
        <taxon>Bacteroidota</taxon>
        <taxon>Cytophagia</taxon>
        <taxon>Cytophagales</taxon>
        <taxon>Reichenbachiellaceae</taxon>
        <taxon>Marinoscillum</taxon>
    </lineage>
</organism>
<evidence type="ECO:0000256" key="1">
    <source>
        <dbReference type="ARBA" id="ARBA00022679"/>
    </source>
</evidence>
<dbReference type="Gene3D" id="3.40.50.2000">
    <property type="entry name" value="Glycogen Phosphorylase B"/>
    <property type="match status" value="2"/>
</dbReference>
<proteinExistence type="predicted"/>
<dbReference type="GO" id="GO:0016757">
    <property type="term" value="F:glycosyltransferase activity"/>
    <property type="evidence" value="ECO:0007669"/>
    <property type="project" value="InterPro"/>
</dbReference>
<dbReference type="Proteomes" id="UP000256779">
    <property type="component" value="Unassembled WGS sequence"/>
</dbReference>
<sequence>MNILFFANPKSVHDRNWMQFIANDPRYRCFCISRKIHADFNVDSLGNIIYLGALPDFSIIRFWQPIGGLIRIYQLLRKNKIDIFHIIYAEPNALWAMGRTFYKVPMILTTRGTDVLKAIPKHFEKTDLLQKIIQFLYKKSLRSFSTITSTSQRQIDSIKSLGIFSDFRVVRTGVHVEAISKSVERLSIDKPFILFPRLMKPIYNHEFSIAAIGLLSDSTKSSYTMVFLDKDSKQSDYVERISGLIEKSLDVDFLFLDRVQEKELFDLYRQASLCVMNPISDGSPVSAMEAMYFNTPLILGPLEYDADIFGEITKLESWDPSELSGLMEEKLRLTEKPNTKSIILEKGNRQKEMNKLCQIYERLLNQ</sequence>
<dbReference type="InterPro" id="IPR028098">
    <property type="entry name" value="Glyco_trans_4-like_N"/>
</dbReference>
<gene>
    <name evidence="4" type="ORF">C7460_108178</name>
</gene>
<dbReference type="PANTHER" id="PTHR46401:SF2">
    <property type="entry name" value="GLYCOSYLTRANSFERASE WBBK-RELATED"/>
    <property type="match status" value="1"/>
</dbReference>